<dbReference type="RefSeq" id="WP_180313793.1">
    <property type="nucleotide sequence ID" value="NZ_JAJTZG010000158.1"/>
</dbReference>
<accession>A0A6V7DR33</accession>
<dbReference type="Proteomes" id="UP001187425">
    <property type="component" value="Unassembled WGS sequence"/>
</dbReference>
<gene>
    <name evidence="1" type="ORF">CFBP498_26350</name>
    <name evidence="2" type="ORF">R4K57_09370</name>
</gene>
<dbReference type="EMBL" id="LR828257">
    <property type="protein sequence ID" value="CAD0339062.1"/>
    <property type="molecule type" value="Genomic_DNA"/>
</dbReference>
<evidence type="ECO:0000313" key="2">
    <source>
        <dbReference type="EMBL" id="MDV7248613.1"/>
    </source>
</evidence>
<sequence>MSALAARLTPEDLTAAIIWAEDAIREDANTLATLGDYASASYASCLQKRIAKRREQVARFRSALAEASAA</sequence>
<dbReference type="EMBL" id="LR828257">
    <property type="protein sequence ID" value="CAD0339052.1"/>
    <property type="molecule type" value="Genomic_DNA"/>
</dbReference>
<dbReference type="Proteomes" id="UP000515406">
    <property type="component" value="Chromosome"/>
</dbReference>
<organism evidence="1 3">
    <name type="scientific">Xanthomonas hortorum pv. vitians</name>
    <dbReference type="NCBI Taxonomy" id="83224"/>
    <lineage>
        <taxon>Bacteria</taxon>
        <taxon>Pseudomonadati</taxon>
        <taxon>Pseudomonadota</taxon>
        <taxon>Gammaproteobacteria</taxon>
        <taxon>Lysobacterales</taxon>
        <taxon>Lysobacteraceae</taxon>
        <taxon>Xanthomonas</taxon>
    </lineage>
</organism>
<proteinExistence type="predicted"/>
<name>A0A6V7DR33_9XANT</name>
<evidence type="ECO:0000313" key="1">
    <source>
        <dbReference type="EMBL" id="CAD0339052.1"/>
    </source>
</evidence>
<reference evidence="1 3" key="1">
    <citation type="submission" date="2020-07" db="EMBL/GenBank/DDBJ databases">
        <authorList>
            <person name="Pothier F. J."/>
        </authorList>
    </citation>
    <scope>NUCLEOTIDE SEQUENCE [LARGE SCALE GENOMIC DNA]</scope>
    <source>
        <strain evidence="1 3">CFBP 498</strain>
    </source>
</reference>
<evidence type="ECO:0000313" key="3">
    <source>
        <dbReference type="Proteomes" id="UP000515406"/>
    </source>
</evidence>
<dbReference type="AlphaFoldDB" id="A0A6V7DR33"/>
<reference evidence="2 4" key="2">
    <citation type="submission" date="2023-10" db="EMBL/GenBank/DDBJ databases">
        <title>A new tool for lettuce pathogen research.</title>
        <authorList>
            <person name="Horton K.N."/>
            <person name="Cseke L.J."/>
            <person name="Badiwe M."/>
            <person name="Tesfaye D."/>
            <person name="Klein A."/>
            <person name="Su J."/>
            <person name="Potnis N."/>
            <person name="Gassmann W."/>
        </authorList>
    </citation>
    <scope>NUCLEOTIDE SEQUENCE [LARGE SCALE GENOMIC DNA]</scope>
    <source>
        <strain evidence="2 4">JSKH1901</strain>
    </source>
</reference>
<protein>
    <submittedName>
        <fullName evidence="1">Uncharacterized protein</fullName>
    </submittedName>
</protein>
<keyword evidence="3" id="KW-1185">Reference proteome</keyword>
<dbReference type="EMBL" id="JAWMQI010000028">
    <property type="protein sequence ID" value="MDV7248613.1"/>
    <property type="molecule type" value="Genomic_DNA"/>
</dbReference>
<evidence type="ECO:0000313" key="4">
    <source>
        <dbReference type="Proteomes" id="UP001187425"/>
    </source>
</evidence>